<dbReference type="Pfam" id="PF02627">
    <property type="entry name" value="CMD"/>
    <property type="match status" value="1"/>
</dbReference>
<dbReference type="Gene3D" id="1.20.1290.10">
    <property type="entry name" value="AhpD-like"/>
    <property type="match status" value="1"/>
</dbReference>
<accession>A0ABP5ER04</accession>
<dbReference type="EMBL" id="BAAANO010000008">
    <property type="protein sequence ID" value="GAA2002620.1"/>
    <property type="molecule type" value="Genomic_DNA"/>
</dbReference>
<comment type="caution">
    <text evidence="2">The sequence shown here is derived from an EMBL/GenBank/DDBJ whole genome shotgun (WGS) entry which is preliminary data.</text>
</comment>
<dbReference type="PANTHER" id="PTHR35446:SF2">
    <property type="entry name" value="CARBOXYMUCONOLACTONE DECARBOXYLASE-LIKE DOMAIN-CONTAINING PROTEIN"/>
    <property type="match status" value="1"/>
</dbReference>
<dbReference type="PANTHER" id="PTHR35446">
    <property type="entry name" value="SI:CH211-175M2.5"/>
    <property type="match status" value="1"/>
</dbReference>
<feature type="domain" description="Carboxymuconolactone decarboxylase-like" evidence="1">
    <location>
        <begin position="18"/>
        <end position="100"/>
    </location>
</feature>
<dbReference type="SUPFAM" id="SSF69118">
    <property type="entry name" value="AhpD-like"/>
    <property type="match status" value="1"/>
</dbReference>
<dbReference type="InterPro" id="IPR003779">
    <property type="entry name" value="CMD-like"/>
</dbReference>
<sequence length="165" mass="18105">MTASPSLGALPFLDKAEPDVWKALAATAEAAASAGEAAGLERSTIELMNSRISQINGCAYCLDLHTRRALRAGVTEQQLHQLATWHDSPVFDEIDRVALELGEVVTRLPENPTRRDALDSARAHLGDEAFVALEWAAVLMNAYNRISILSEHPVRLRPEPRRSAR</sequence>
<keyword evidence="3" id="KW-1185">Reference proteome</keyword>
<evidence type="ECO:0000313" key="2">
    <source>
        <dbReference type="EMBL" id="GAA2002620.1"/>
    </source>
</evidence>
<name>A0ABP5ER04_9MICO</name>
<dbReference type="Proteomes" id="UP001500755">
    <property type="component" value="Unassembled WGS sequence"/>
</dbReference>
<dbReference type="InterPro" id="IPR004675">
    <property type="entry name" value="AhpD_core"/>
</dbReference>
<organism evidence="2 3">
    <name type="scientific">Brevibacterium samyangense</name>
    <dbReference type="NCBI Taxonomy" id="366888"/>
    <lineage>
        <taxon>Bacteria</taxon>
        <taxon>Bacillati</taxon>
        <taxon>Actinomycetota</taxon>
        <taxon>Actinomycetes</taxon>
        <taxon>Micrococcales</taxon>
        <taxon>Brevibacteriaceae</taxon>
        <taxon>Brevibacterium</taxon>
    </lineage>
</organism>
<evidence type="ECO:0000259" key="1">
    <source>
        <dbReference type="Pfam" id="PF02627"/>
    </source>
</evidence>
<evidence type="ECO:0000313" key="3">
    <source>
        <dbReference type="Proteomes" id="UP001500755"/>
    </source>
</evidence>
<dbReference type="NCBIfam" id="TIGR00778">
    <property type="entry name" value="ahpD_dom"/>
    <property type="match status" value="1"/>
</dbReference>
<gene>
    <name evidence="2" type="ORF">GCM10009755_09350</name>
</gene>
<protein>
    <submittedName>
        <fullName evidence="2">Carboxymuconolactone decarboxylase family protein</fullName>
    </submittedName>
</protein>
<reference evidence="3" key="1">
    <citation type="journal article" date="2019" name="Int. J. Syst. Evol. Microbiol.">
        <title>The Global Catalogue of Microorganisms (GCM) 10K type strain sequencing project: providing services to taxonomists for standard genome sequencing and annotation.</title>
        <authorList>
            <consortium name="The Broad Institute Genomics Platform"/>
            <consortium name="The Broad Institute Genome Sequencing Center for Infectious Disease"/>
            <person name="Wu L."/>
            <person name="Ma J."/>
        </authorList>
    </citation>
    <scope>NUCLEOTIDE SEQUENCE [LARGE SCALE GENOMIC DNA]</scope>
    <source>
        <strain evidence="3">JCM 14546</strain>
    </source>
</reference>
<proteinExistence type="predicted"/>
<dbReference type="InterPro" id="IPR029032">
    <property type="entry name" value="AhpD-like"/>
</dbReference>
<dbReference type="RefSeq" id="WP_344307418.1">
    <property type="nucleotide sequence ID" value="NZ_BAAANO010000008.1"/>
</dbReference>